<dbReference type="CDD" id="cd10322">
    <property type="entry name" value="SLC5sbd"/>
    <property type="match status" value="1"/>
</dbReference>
<dbReference type="EMBL" id="JAFBFH010000010">
    <property type="protein sequence ID" value="MBM7714867.1"/>
    <property type="molecule type" value="Genomic_DNA"/>
</dbReference>
<evidence type="ECO:0000256" key="5">
    <source>
        <dbReference type="ARBA" id="ARBA00022989"/>
    </source>
</evidence>
<evidence type="ECO:0000313" key="10">
    <source>
        <dbReference type="Proteomes" id="UP000823485"/>
    </source>
</evidence>
<feature type="transmembrane region" description="Helical" evidence="8">
    <location>
        <begin position="305"/>
        <end position="334"/>
    </location>
</feature>
<comment type="caution">
    <text evidence="9">The sequence shown here is derived from an EMBL/GenBank/DDBJ whole genome shotgun (WGS) entry which is preliminary data.</text>
</comment>
<evidence type="ECO:0000256" key="3">
    <source>
        <dbReference type="ARBA" id="ARBA00022448"/>
    </source>
</evidence>
<keyword evidence="4 8" id="KW-0812">Transmembrane</keyword>
<feature type="transmembrane region" description="Helical" evidence="8">
    <location>
        <begin position="72"/>
        <end position="92"/>
    </location>
</feature>
<accession>A0ABS2R5F5</accession>
<feature type="transmembrane region" description="Helical" evidence="8">
    <location>
        <begin position="113"/>
        <end position="133"/>
    </location>
</feature>
<keyword evidence="10" id="KW-1185">Reference proteome</keyword>
<feature type="transmembrane region" description="Helical" evidence="8">
    <location>
        <begin position="355"/>
        <end position="374"/>
    </location>
</feature>
<dbReference type="Gene3D" id="1.20.1730.10">
    <property type="entry name" value="Sodium/glucose cotransporter"/>
    <property type="match status" value="1"/>
</dbReference>
<evidence type="ECO:0000256" key="4">
    <source>
        <dbReference type="ARBA" id="ARBA00022692"/>
    </source>
</evidence>
<sequence length="479" mass="51983">MNVHLIIVIVYLTSMVFLGMYFAKREVKNTEDFMIAGRRLPGFILVGTLLATWVGSGTIVGGASFIFQYGPLASIIYFAGGPIGIMILYFIADKARLLKKNTLPEMLENRYGSTTRLVATVFILLAYVGITAYQFIGGGVILSMTTDISPETGTILIAVFVIFLAVTGGLFSVSYTDFVSAILIVFGFLIAVPFLLPKVDGFSGMVSALPDSHVSWSGGLTFPQLLGFFLPTFLLILGDQNMYNRFSAARDEITAKKSTIGFFFGNVIIISLAIFIATTAVVLYPEIQSDTSIFHIAANAVPVPVGSLILVASIALVITTANSFLLSIAGNIVYDIYSRFKGTLTDRQHLRFSRMSVILLGILAYVLGTFFPSVLEVQMYSYTMYGAAITPVVMATFFWKRANTAGALASIITGGMATLFWELVLNKPFDWNSVLFSLPLSVAALIIITLLTSKKKDIASMDTDSTIVHQANDKLPGGR</sequence>
<dbReference type="Proteomes" id="UP000823485">
    <property type="component" value="Unassembled WGS sequence"/>
</dbReference>
<feature type="transmembrane region" description="Helical" evidence="8">
    <location>
        <begin position="259"/>
        <end position="285"/>
    </location>
</feature>
<gene>
    <name evidence="9" type="ORF">JOC94_001839</name>
</gene>
<dbReference type="PANTHER" id="PTHR48086">
    <property type="entry name" value="SODIUM/PROLINE SYMPORTER-RELATED"/>
    <property type="match status" value="1"/>
</dbReference>
<reference evidence="9 10" key="1">
    <citation type="submission" date="2021-01" db="EMBL/GenBank/DDBJ databases">
        <title>Genomic Encyclopedia of Type Strains, Phase IV (KMG-IV): sequencing the most valuable type-strain genomes for metagenomic binning, comparative biology and taxonomic classification.</title>
        <authorList>
            <person name="Goeker M."/>
        </authorList>
    </citation>
    <scope>NUCLEOTIDE SEQUENCE [LARGE SCALE GENOMIC DNA]</scope>
    <source>
        <strain evidence="9 10">DSM 105453</strain>
    </source>
</reference>
<dbReference type="InterPro" id="IPR038377">
    <property type="entry name" value="Na/Glc_symporter_sf"/>
</dbReference>
<evidence type="ECO:0000313" key="9">
    <source>
        <dbReference type="EMBL" id="MBM7714867.1"/>
    </source>
</evidence>
<dbReference type="Pfam" id="PF00474">
    <property type="entry name" value="SSF"/>
    <property type="match status" value="1"/>
</dbReference>
<feature type="transmembrane region" description="Helical" evidence="8">
    <location>
        <begin position="380"/>
        <end position="399"/>
    </location>
</feature>
<dbReference type="PROSITE" id="PS50283">
    <property type="entry name" value="NA_SOLUT_SYMP_3"/>
    <property type="match status" value="1"/>
</dbReference>
<dbReference type="RefSeq" id="WP_205179061.1">
    <property type="nucleotide sequence ID" value="NZ_JAFBFH010000010.1"/>
</dbReference>
<feature type="transmembrane region" description="Helical" evidence="8">
    <location>
        <begin position="406"/>
        <end position="425"/>
    </location>
</feature>
<evidence type="ECO:0000256" key="1">
    <source>
        <dbReference type="ARBA" id="ARBA00004141"/>
    </source>
</evidence>
<evidence type="ECO:0000256" key="6">
    <source>
        <dbReference type="ARBA" id="ARBA00023136"/>
    </source>
</evidence>
<keyword evidence="6 8" id="KW-0472">Membrane</keyword>
<evidence type="ECO:0000256" key="8">
    <source>
        <dbReference type="SAM" id="Phobius"/>
    </source>
</evidence>
<dbReference type="PANTHER" id="PTHR48086:SF7">
    <property type="entry name" value="SODIUM-SOLUTE SYMPORTER-RELATED"/>
    <property type="match status" value="1"/>
</dbReference>
<dbReference type="InterPro" id="IPR001734">
    <property type="entry name" value="Na/solute_symporter"/>
</dbReference>
<feature type="transmembrane region" description="Helical" evidence="8">
    <location>
        <begin position="6"/>
        <end position="23"/>
    </location>
</feature>
<keyword evidence="3" id="KW-0813">Transport</keyword>
<feature type="transmembrane region" description="Helical" evidence="8">
    <location>
        <begin position="216"/>
        <end position="238"/>
    </location>
</feature>
<comment type="similarity">
    <text evidence="2 7">Belongs to the sodium:solute symporter (SSF) (TC 2.A.21) family.</text>
</comment>
<organism evidence="9 10">
    <name type="scientific">Siminovitchia thermophila</name>
    <dbReference type="NCBI Taxonomy" id="1245522"/>
    <lineage>
        <taxon>Bacteria</taxon>
        <taxon>Bacillati</taxon>
        <taxon>Bacillota</taxon>
        <taxon>Bacilli</taxon>
        <taxon>Bacillales</taxon>
        <taxon>Bacillaceae</taxon>
        <taxon>Siminovitchia</taxon>
    </lineage>
</organism>
<feature type="transmembrane region" description="Helical" evidence="8">
    <location>
        <begin position="431"/>
        <end position="451"/>
    </location>
</feature>
<feature type="transmembrane region" description="Helical" evidence="8">
    <location>
        <begin position="178"/>
        <end position="196"/>
    </location>
</feature>
<feature type="transmembrane region" description="Helical" evidence="8">
    <location>
        <begin position="153"/>
        <end position="171"/>
    </location>
</feature>
<name>A0ABS2R5F5_9BACI</name>
<evidence type="ECO:0000256" key="2">
    <source>
        <dbReference type="ARBA" id="ARBA00006434"/>
    </source>
</evidence>
<keyword evidence="5 8" id="KW-1133">Transmembrane helix</keyword>
<evidence type="ECO:0000256" key="7">
    <source>
        <dbReference type="RuleBase" id="RU362091"/>
    </source>
</evidence>
<comment type="subcellular location">
    <subcellularLocation>
        <location evidence="1">Membrane</location>
        <topology evidence="1">Multi-pass membrane protein</topology>
    </subcellularLocation>
</comment>
<dbReference type="InterPro" id="IPR050277">
    <property type="entry name" value="Sodium:Solute_Symporter"/>
</dbReference>
<protein>
    <submittedName>
        <fullName evidence="9">SSS family solute:Na+ symporter</fullName>
    </submittedName>
</protein>
<proteinExistence type="inferred from homology"/>
<feature type="transmembrane region" description="Helical" evidence="8">
    <location>
        <begin position="43"/>
        <end position="66"/>
    </location>
</feature>